<evidence type="ECO:0000313" key="1">
    <source>
        <dbReference type="EMBL" id="RYC31274.1"/>
    </source>
</evidence>
<organism evidence="1 2">
    <name type="scientific">Lichenibacterium minor</name>
    <dbReference type="NCBI Taxonomy" id="2316528"/>
    <lineage>
        <taxon>Bacteria</taxon>
        <taxon>Pseudomonadati</taxon>
        <taxon>Pseudomonadota</taxon>
        <taxon>Alphaproteobacteria</taxon>
        <taxon>Hyphomicrobiales</taxon>
        <taxon>Lichenihabitantaceae</taxon>
        <taxon>Lichenibacterium</taxon>
    </lineage>
</organism>
<accession>A0A4V1RUI5</accession>
<evidence type="ECO:0000313" key="2">
    <source>
        <dbReference type="Proteomes" id="UP000290759"/>
    </source>
</evidence>
<proteinExistence type="predicted"/>
<dbReference type="RefSeq" id="WP_129227557.1">
    <property type="nucleotide sequence ID" value="NZ_QYBB01000015.1"/>
</dbReference>
<reference evidence="1 2" key="2">
    <citation type="submission" date="2019-02" db="EMBL/GenBank/DDBJ databases">
        <title>'Lichenibacterium ramalinii' gen. nov. sp. nov., 'Lichenibacterium minor' gen. nov. sp. nov.</title>
        <authorList>
            <person name="Pankratov T."/>
        </authorList>
    </citation>
    <scope>NUCLEOTIDE SEQUENCE [LARGE SCALE GENOMIC DNA]</scope>
    <source>
        <strain evidence="1 2">RmlP026</strain>
    </source>
</reference>
<comment type="caution">
    <text evidence="1">The sequence shown here is derived from an EMBL/GenBank/DDBJ whole genome shotgun (WGS) entry which is preliminary data.</text>
</comment>
<gene>
    <name evidence="1" type="ORF">D3273_14240</name>
</gene>
<reference evidence="1 2" key="1">
    <citation type="submission" date="2018-12" db="EMBL/GenBank/DDBJ databases">
        <authorList>
            <person name="Grouzdev D.S."/>
            <person name="Krutkina M.S."/>
        </authorList>
    </citation>
    <scope>NUCLEOTIDE SEQUENCE [LARGE SCALE GENOMIC DNA]</scope>
    <source>
        <strain evidence="1 2">RmlP026</strain>
    </source>
</reference>
<sequence length="345" mass="37997">MTQILSSYELIDRLVRQTFGVEPDVMATLAHGDAEVQLRRLPDTKPSSDPHDGVEVFVRRVVAISVAMRHHRGAVTLYTDQQARAAGWPSARLANMAIILSWALYISQGETLFVPLLLEADEDDGDYADVLLGIDIDLPAFDVLRHELYGNCSVVTDPVEQIDETHMAAPICRGRHLVRLDALAAEWFGIDTSAISLPSDLHYPKMKSAKARGVALFVWLINEALDLGADMRREMIEAVRVKTDGDAAVAAEPGAKASNAVLLLAASIRHGEGWTVHTLQPRDGVAAALVEAGRRMQEDRRRAGGDEEAKTAIYYEAQDFAAREHVHVGRRNINRVAWRLIEATA</sequence>
<keyword evidence="2" id="KW-1185">Reference proteome</keyword>
<protein>
    <submittedName>
        <fullName evidence="1">Uncharacterized protein</fullName>
    </submittedName>
</protein>
<dbReference type="AlphaFoldDB" id="A0A4V1RUI5"/>
<name>A0A4V1RUI5_9HYPH</name>
<dbReference type="EMBL" id="QYBB01000015">
    <property type="protein sequence ID" value="RYC31274.1"/>
    <property type="molecule type" value="Genomic_DNA"/>
</dbReference>
<dbReference type="Proteomes" id="UP000290759">
    <property type="component" value="Unassembled WGS sequence"/>
</dbReference>